<accession>A0A3G7TT02</accession>
<dbReference type="AlphaFoldDB" id="A0A3G7TT02"/>
<feature type="region of interest" description="Disordered" evidence="1">
    <location>
        <begin position="111"/>
        <end position="130"/>
    </location>
</feature>
<gene>
    <name evidence="2" type="ORF">C4K04_3899</name>
</gene>
<dbReference type="RefSeq" id="WP_241176262.1">
    <property type="nucleotide sequence ID" value="NZ_CP027753.1"/>
</dbReference>
<dbReference type="Gene3D" id="3.10.450.40">
    <property type="match status" value="1"/>
</dbReference>
<proteinExistence type="predicted"/>
<name>A0A3G7TT02_9PSED</name>
<evidence type="ECO:0000313" key="3">
    <source>
        <dbReference type="Proteomes" id="UP000268048"/>
    </source>
</evidence>
<protein>
    <submittedName>
        <fullName evidence="2">Putative bacteriophage baseplate protein</fullName>
    </submittedName>
</protein>
<evidence type="ECO:0000256" key="1">
    <source>
        <dbReference type="SAM" id="MobiDB-lite"/>
    </source>
</evidence>
<evidence type="ECO:0000313" key="2">
    <source>
        <dbReference type="EMBL" id="AZE49568.1"/>
    </source>
</evidence>
<organism evidence="2 3">
    <name type="scientific">Pseudomonas chlororaphis</name>
    <dbReference type="NCBI Taxonomy" id="587753"/>
    <lineage>
        <taxon>Bacteria</taxon>
        <taxon>Pseudomonadati</taxon>
        <taxon>Pseudomonadota</taxon>
        <taxon>Gammaproteobacteria</taxon>
        <taxon>Pseudomonadales</taxon>
        <taxon>Pseudomonadaceae</taxon>
        <taxon>Pseudomonas</taxon>
    </lineage>
</organism>
<sequence length="130" mass="14376">MTTPIPYTSITAAHWQPALGTPGEVVEGLRDIDQSIHIVLATPKGSDPHRPEFGSDLHLYIDWPLAQDWCHIRLDDTAQLLWRRELAPMGLRLFSQALAMLDAGIDCKGRPQDPDLATWEPGVSNGRLSG</sequence>
<reference evidence="2 3" key="1">
    <citation type="submission" date="2018-03" db="EMBL/GenBank/DDBJ databases">
        <title>Diversity of phytobeneficial traits revealed by whole-genome analysis of worldwide-isolated phenazine-producing Pseudomonas spp.</title>
        <authorList>
            <person name="Biessy A."/>
            <person name="Novinscak A."/>
            <person name="Blom J."/>
            <person name="Leger G."/>
            <person name="Thomashow L.S."/>
            <person name="Cazorla F.M."/>
            <person name="Josic D."/>
            <person name="Filion M."/>
        </authorList>
    </citation>
    <scope>NUCLEOTIDE SEQUENCE [LARGE SCALE GENOMIC DNA]</scope>
    <source>
        <strain evidence="2 3">B25</strain>
    </source>
</reference>
<dbReference type="SUPFAM" id="SSF160719">
    <property type="entry name" value="gpW/gp25-like"/>
    <property type="match status" value="1"/>
</dbReference>
<dbReference type="EMBL" id="CP027753">
    <property type="protein sequence ID" value="AZE49568.1"/>
    <property type="molecule type" value="Genomic_DNA"/>
</dbReference>
<dbReference type="Proteomes" id="UP000268048">
    <property type="component" value="Chromosome"/>
</dbReference>